<gene>
    <name evidence="1" type="ORF">C8J26_1528</name>
</gene>
<dbReference type="AlphaFoldDB" id="A0A2T5GPE9"/>
<evidence type="ECO:0000313" key="1">
    <source>
        <dbReference type="EMBL" id="PTQ61203.1"/>
    </source>
</evidence>
<sequence>MLHDVLTGLALTVFGSAGATAIGVMHASLAPQWNRICRLALGNVEPAFTPLPATSFAKAARS</sequence>
<name>A0A2T5GPE9_9SPHN</name>
<comment type="caution">
    <text evidence="1">The sequence shown here is derived from an EMBL/GenBank/DDBJ whole genome shotgun (WGS) entry which is preliminary data.</text>
</comment>
<dbReference type="RefSeq" id="WP_107957362.1">
    <property type="nucleotide sequence ID" value="NZ_QAOG01000002.1"/>
</dbReference>
<organism evidence="1 2">
    <name type="scientific">Sphingomonas aurantiaca</name>
    <dbReference type="NCBI Taxonomy" id="185949"/>
    <lineage>
        <taxon>Bacteria</taxon>
        <taxon>Pseudomonadati</taxon>
        <taxon>Pseudomonadota</taxon>
        <taxon>Alphaproteobacteria</taxon>
        <taxon>Sphingomonadales</taxon>
        <taxon>Sphingomonadaceae</taxon>
        <taxon>Sphingomonas</taxon>
    </lineage>
</organism>
<proteinExistence type="predicted"/>
<accession>A0A2T5GPE9</accession>
<evidence type="ECO:0000313" key="2">
    <source>
        <dbReference type="Proteomes" id="UP000244189"/>
    </source>
</evidence>
<keyword evidence="2" id="KW-1185">Reference proteome</keyword>
<dbReference type="Proteomes" id="UP000244189">
    <property type="component" value="Unassembled WGS sequence"/>
</dbReference>
<reference evidence="1 2" key="1">
    <citation type="submission" date="2018-04" db="EMBL/GenBank/DDBJ databases">
        <title>Genomic Encyclopedia of Type Strains, Phase III (KMG-III): the genomes of soil and plant-associated and newly described type strains.</title>
        <authorList>
            <person name="Whitman W."/>
        </authorList>
    </citation>
    <scope>NUCLEOTIDE SEQUENCE [LARGE SCALE GENOMIC DNA]</scope>
    <source>
        <strain evidence="1 2">MA101b</strain>
    </source>
</reference>
<dbReference type="EMBL" id="QAOG01000002">
    <property type="protein sequence ID" value="PTQ61203.1"/>
    <property type="molecule type" value="Genomic_DNA"/>
</dbReference>
<protein>
    <submittedName>
        <fullName evidence="1">Uncharacterized protein</fullName>
    </submittedName>
</protein>